<evidence type="ECO:0008006" key="3">
    <source>
        <dbReference type="Google" id="ProtNLM"/>
    </source>
</evidence>
<reference evidence="1" key="2">
    <citation type="submission" date="2021-04" db="EMBL/GenBank/DDBJ databases">
        <authorList>
            <person name="Gilroy R."/>
        </authorList>
    </citation>
    <scope>NUCLEOTIDE SEQUENCE</scope>
    <source>
        <strain evidence="1">Gambia16-554</strain>
    </source>
</reference>
<dbReference type="PROSITE" id="PS51257">
    <property type="entry name" value="PROKAR_LIPOPROTEIN"/>
    <property type="match status" value="1"/>
</dbReference>
<evidence type="ECO:0000313" key="1">
    <source>
        <dbReference type="EMBL" id="HIZ86498.1"/>
    </source>
</evidence>
<evidence type="ECO:0000313" key="2">
    <source>
        <dbReference type="Proteomes" id="UP000824115"/>
    </source>
</evidence>
<sequence>MKKIMMFRGLFAAAFMMLLFGCQYHYGEKSMMFSFASGKDWEISSEEQDVVVRCTNADFVIAKVNYSVYDMTTPEGALSDRGEVVWQSSAEDFVNISEWCSVKQDGRTITLHFESNPNNETRVVTVRFTSLTSDVSSSGVVLGVSQQPFGLPVE</sequence>
<dbReference type="AlphaFoldDB" id="A0A9D2GSC1"/>
<reference evidence="1" key="1">
    <citation type="journal article" date="2021" name="PeerJ">
        <title>Extensive microbial diversity within the chicken gut microbiome revealed by metagenomics and culture.</title>
        <authorList>
            <person name="Gilroy R."/>
            <person name="Ravi A."/>
            <person name="Getino M."/>
            <person name="Pursley I."/>
            <person name="Horton D.L."/>
            <person name="Alikhan N.F."/>
            <person name="Baker D."/>
            <person name="Gharbi K."/>
            <person name="Hall N."/>
            <person name="Watson M."/>
            <person name="Adriaenssens E.M."/>
            <person name="Foster-Nyarko E."/>
            <person name="Jarju S."/>
            <person name="Secka A."/>
            <person name="Antonio M."/>
            <person name="Oren A."/>
            <person name="Chaudhuri R.R."/>
            <person name="La Ragione R."/>
            <person name="Hildebrand F."/>
            <person name="Pallen M.J."/>
        </authorList>
    </citation>
    <scope>NUCLEOTIDE SEQUENCE</scope>
    <source>
        <strain evidence="1">Gambia16-554</strain>
    </source>
</reference>
<gene>
    <name evidence="1" type="ORF">IAC04_08405</name>
</gene>
<protein>
    <recommendedName>
        <fullName evidence="3">BACON domain-containing protein</fullName>
    </recommendedName>
</protein>
<proteinExistence type="predicted"/>
<comment type="caution">
    <text evidence="1">The sequence shown here is derived from an EMBL/GenBank/DDBJ whole genome shotgun (WGS) entry which is preliminary data.</text>
</comment>
<accession>A0A9D2GSC1</accession>
<dbReference type="EMBL" id="DXAW01000147">
    <property type="protein sequence ID" value="HIZ86498.1"/>
    <property type="molecule type" value="Genomic_DNA"/>
</dbReference>
<organism evidence="1 2">
    <name type="scientific">Candidatus Coprenecus stercoravium</name>
    <dbReference type="NCBI Taxonomy" id="2840735"/>
    <lineage>
        <taxon>Bacteria</taxon>
        <taxon>Pseudomonadati</taxon>
        <taxon>Bacteroidota</taxon>
        <taxon>Bacteroidia</taxon>
        <taxon>Bacteroidales</taxon>
        <taxon>Rikenellaceae</taxon>
        <taxon>Rikenellaceae incertae sedis</taxon>
        <taxon>Candidatus Coprenecus</taxon>
    </lineage>
</organism>
<dbReference type="Proteomes" id="UP000824115">
    <property type="component" value="Unassembled WGS sequence"/>
</dbReference>
<name>A0A9D2GSC1_9BACT</name>